<protein>
    <submittedName>
        <fullName evidence="2">Uncharacterized protein</fullName>
    </submittedName>
</protein>
<dbReference type="EMBL" id="WNWW01000107">
    <property type="protein sequence ID" value="KAF3430190.1"/>
    <property type="molecule type" value="Genomic_DNA"/>
</dbReference>
<dbReference type="Gene3D" id="3.40.30.10">
    <property type="entry name" value="Glutaredoxin"/>
    <property type="match status" value="1"/>
</dbReference>
<feature type="region of interest" description="Disordered" evidence="1">
    <location>
        <begin position="170"/>
        <end position="213"/>
    </location>
</feature>
<sequence>MLADPTGSFTKAIGMETEIPELGGTRSRRYSMATVNGIVKELFIDAPNVKLTDMFSESFNAAFVRDAKCLFDIPASVNKRILELRQDPRAEEYIDCFYLTYLTVEGNTRTAVNSISRFEGRVQNACIITNDDGKQYIGQRDCPRTGSIRTTSLQTQDATDRTIGYLHNAYEKHYRSREGEQQSRGARNRKRDRDSSSSSSSTKSFKRTMPPKPSRQKWCFIEESSCDGLLFLTGQPCNFNDRTPALLQQSRRRYGSDRQEQICNGQLTGAECGEHMHESGVWCEDCVERDFALRVGTEVDRSGWRDPYEIRAQSFEQSPGTLILHNVPDALVYTRRRMAVGSASWSRRRTKMREGDQSVPKISERRSQSTSAGPSQTCPEYVQMSRKIVLHVTIIVRFKAHQHSEQGFKLQTEFTVATVQHKGI</sequence>
<name>A0A833SD51_9HYME</name>
<feature type="compositionally biased region" description="Polar residues" evidence="1">
    <location>
        <begin position="368"/>
        <end position="378"/>
    </location>
</feature>
<feature type="compositionally biased region" description="Basic and acidic residues" evidence="1">
    <location>
        <begin position="170"/>
        <end position="181"/>
    </location>
</feature>
<reference evidence="2" key="1">
    <citation type="submission" date="2019-11" db="EMBL/GenBank/DDBJ databases">
        <title>The nuclear and mitochondrial genomes of Frieseomelitta varia - a highly eusocial stingless bee (Meliponini) with a permanently sterile worker caste.</title>
        <authorList>
            <person name="Freitas F.C.P."/>
            <person name="Lourenco A.P."/>
            <person name="Nunes F.M.F."/>
            <person name="Paschoal A.R."/>
            <person name="Abreu F.C.P."/>
            <person name="Barbin F.O."/>
            <person name="Bataglia L."/>
            <person name="Cardoso-Junior C.A.M."/>
            <person name="Cervoni M.S."/>
            <person name="Silva S.R."/>
            <person name="Dalarmi F."/>
            <person name="Del Lama M.A."/>
            <person name="Depintor T.S."/>
            <person name="Ferreira K.M."/>
            <person name="Goria P.S."/>
            <person name="Jaskot M.C."/>
            <person name="Lago D.C."/>
            <person name="Luna-Lucena D."/>
            <person name="Moda L.M."/>
            <person name="Nascimento L."/>
            <person name="Pedrino M."/>
            <person name="Rabico F.O."/>
            <person name="Sanches F.C."/>
            <person name="Santos D.E."/>
            <person name="Santos C.G."/>
            <person name="Vieira J."/>
            <person name="Lopes T.F."/>
            <person name="Barchuk A.R."/>
            <person name="Hartfelder K."/>
            <person name="Simoes Z.L.P."/>
            <person name="Bitondi M.M.G."/>
            <person name="Pinheiro D.G."/>
        </authorList>
    </citation>
    <scope>NUCLEOTIDE SEQUENCE</scope>
    <source>
        <strain evidence="2">USP_RPSP 00005682</strain>
        <tissue evidence="2">Whole individual</tissue>
    </source>
</reference>
<dbReference type="Proteomes" id="UP000655588">
    <property type="component" value="Unassembled WGS sequence"/>
</dbReference>
<feature type="region of interest" description="Disordered" evidence="1">
    <location>
        <begin position="343"/>
        <end position="378"/>
    </location>
</feature>
<feature type="compositionally biased region" description="Basic and acidic residues" evidence="1">
    <location>
        <begin position="352"/>
        <end position="367"/>
    </location>
</feature>
<keyword evidence="3" id="KW-1185">Reference proteome</keyword>
<evidence type="ECO:0000313" key="3">
    <source>
        <dbReference type="Proteomes" id="UP000655588"/>
    </source>
</evidence>
<gene>
    <name evidence="2" type="ORF">E2986_13312</name>
</gene>
<evidence type="ECO:0000313" key="2">
    <source>
        <dbReference type="EMBL" id="KAF3430190.1"/>
    </source>
</evidence>
<dbReference type="AlphaFoldDB" id="A0A833SD51"/>
<comment type="caution">
    <text evidence="2">The sequence shown here is derived from an EMBL/GenBank/DDBJ whole genome shotgun (WGS) entry which is preliminary data.</text>
</comment>
<accession>A0A833SD51</accession>
<evidence type="ECO:0000256" key="1">
    <source>
        <dbReference type="SAM" id="MobiDB-lite"/>
    </source>
</evidence>
<proteinExistence type="predicted"/>
<organism evidence="2 3">
    <name type="scientific">Frieseomelitta varia</name>
    <dbReference type="NCBI Taxonomy" id="561572"/>
    <lineage>
        <taxon>Eukaryota</taxon>
        <taxon>Metazoa</taxon>
        <taxon>Ecdysozoa</taxon>
        <taxon>Arthropoda</taxon>
        <taxon>Hexapoda</taxon>
        <taxon>Insecta</taxon>
        <taxon>Pterygota</taxon>
        <taxon>Neoptera</taxon>
        <taxon>Endopterygota</taxon>
        <taxon>Hymenoptera</taxon>
        <taxon>Apocrita</taxon>
        <taxon>Aculeata</taxon>
        <taxon>Apoidea</taxon>
        <taxon>Anthophila</taxon>
        <taxon>Apidae</taxon>
        <taxon>Frieseomelitta</taxon>
    </lineage>
</organism>